<proteinExistence type="predicted"/>
<evidence type="ECO:0000313" key="1">
    <source>
        <dbReference type="EMBL" id="KAJ8754486.1"/>
    </source>
</evidence>
<gene>
    <name evidence="1" type="ORF">K2173_005647</name>
</gene>
<reference evidence="1 2" key="1">
    <citation type="submission" date="2021-09" db="EMBL/GenBank/DDBJ databases">
        <title>Genomic insights and catalytic innovation underlie evolution of tropane alkaloids biosynthesis.</title>
        <authorList>
            <person name="Wang Y.-J."/>
            <person name="Tian T."/>
            <person name="Huang J.-P."/>
            <person name="Huang S.-X."/>
        </authorList>
    </citation>
    <scope>NUCLEOTIDE SEQUENCE [LARGE SCALE GENOMIC DNA]</scope>
    <source>
        <strain evidence="1">KIB-2018</strain>
        <tissue evidence="1">Leaf</tissue>
    </source>
</reference>
<protein>
    <submittedName>
        <fullName evidence="1">Uncharacterized protein</fullName>
    </submittedName>
</protein>
<name>A0AAV8SR36_9ROSI</name>
<evidence type="ECO:0000313" key="2">
    <source>
        <dbReference type="Proteomes" id="UP001159364"/>
    </source>
</evidence>
<keyword evidence="2" id="KW-1185">Reference proteome</keyword>
<comment type="caution">
    <text evidence="1">The sequence shown here is derived from an EMBL/GenBank/DDBJ whole genome shotgun (WGS) entry which is preliminary data.</text>
</comment>
<accession>A0AAV8SR36</accession>
<dbReference type="Proteomes" id="UP001159364">
    <property type="component" value="Linkage Group LG09"/>
</dbReference>
<organism evidence="1 2">
    <name type="scientific">Erythroxylum novogranatense</name>
    <dbReference type="NCBI Taxonomy" id="1862640"/>
    <lineage>
        <taxon>Eukaryota</taxon>
        <taxon>Viridiplantae</taxon>
        <taxon>Streptophyta</taxon>
        <taxon>Embryophyta</taxon>
        <taxon>Tracheophyta</taxon>
        <taxon>Spermatophyta</taxon>
        <taxon>Magnoliopsida</taxon>
        <taxon>eudicotyledons</taxon>
        <taxon>Gunneridae</taxon>
        <taxon>Pentapetalae</taxon>
        <taxon>rosids</taxon>
        <taxon>fabids</taxon>
        <taxon>Malpighiales</taxon>
        <taxon>Erythroxylaceae</taxon>
        <taxon>Erythroxylum</taxon>
    </lineage>
</organism>
<sequence length="76" mass="8614">MTKNEIRESSPELVMHVLGLNEAEMESRKGDQLMLVKAWHVRIRPITWQSLLGSSWSACEFVSGGIMKLVKHVSYG</sequence>
<dbReference type="EMBL" id="JAIWQS010000009">
    <property type="protein sequence ID" value="KAJ8754486.1"/>
    <property type="molecule type" value="Genomic_DNA"/>
</dbReference>
<dbReference type="AlphaFoldDB" id="A0AAV8SR36"/>